<reference evidence="1 2" key="1">
    <citation type="submission" date="2017-02" db="EMBL/GenBank/DDBJ databases">
        <authorList>
            <person name="Peterson S.W."/>
        </authorList>
    </citation>
    <scope>NUCLEOTIDE SEQUENCE [LARGE SCALE GENOMIC DNA]</scope>
    <source>
        <strain evidence="1 2">ATCC 43854</strain>
    </source>
</reference>
<dbReference type="EMBL" id="FUWU01000010">
    <property type="protein sequence ID" value="SJZ51355.1"/>
    <property type="molecule type" value="Genomic_DNA"/>
</dbReference>
<evidence type="ECO:0000313" key="2">
    <source>
        <dbReference type="Proteomes" id="UP000190449"/>
    </source>
</evidence>
<name>A0A1T4L9B9_9BACT</name>
<sequence length="180" mass="20794">MIPTFIIEWSGPYEDPNQTNQANILYLITGSRIAGKESIKLRYIGKTSKNCKGRFTSTHKFYTHIREKNRLFWIGKIKWSNSAKKDASAISKAEKILVHYLKKYASKSEIDLMNVKSISEPKNACGVINCWFDKKGNKRARRLHPLINVPDVILWDDARNLLVSIKKCEVKKCFSQMTKK</sequence>
<dbReference type="AlphaFoldDB" id="A0A1T4L9B9"/>
<accession>A0A1T4L9B9</accession>
<dbReference type="RefSeq" id="WP_078775887.1">
    <property type="nucleotide sequence ID" value="NZ_FUWU01000010.1"/>
</dbReference>
<dbReference type="Proteomes" id="UP000190449">
    <property type="component" value="Unassembled WGS sequence"/>
</dbReference>
<gene>
    <name evidence="1" type="ORF">SAMN02745108_00817</name>
</gene>
<protein>
    <submittedName>
        <fullName evidence="1">Uncharacterized protein</fullName>
    </submittedName>
</protein>
<evidence type="ECO:0000313" key="1">
    <source>
        <dbReference type="EMBL" id="SJZ51355.1"/>
    </source>
</evidence>
<proteinExistence type="predicted"/>
<dbReference type="STRING" id="28122.SAMN02745108_00817"/>
<organism evidence="1 2">
    <name type="scientific">Fibrobacter intestinalis</name>
    <dbReference type="NCBI Taxonomy" id="28122"/>
    <lineage>
        <taxon>Bacteria</taxon>
        <taxon>Pseudomonadati</taxon>
        <taxon>Fibrobacterota</taxon>
        <taxon>Fibrobacteria</taxon>
        <taxon>Fibrobacterales</taxon>
        <taxon>Fibrobacteraceae</taxon>
        <taxon>Fibrobacter</taxon>
    </lineage>
</organism>